<dbReference type="OMA" id="QRVESWY"/>
<comment type="catalytic activity">
    <reaction evidence="6">
        <text>a 5'-end (N(7)-methyl 5'-triphosphoguanosine)-ribonucleoside in snRNA + S-adenosyl-L-methionine = a 5'-end (N(2),N(7)-dimethyl 5'-triphosphoguanosine)-ribonucleoside in snRNA + S-adenosyl-L-homocysteine + H(+)</text>
        <dbReference type="Rhea" id="RHEA:78471"/>
        <dbReference type="Rhea" id="RHEA-COMP:19085"/>
        <dbReference type="Rhea" id="RHEA-COMP:19087"/>
        <dbReference type="ChEBI" id="CHEBI:15378"/>
        <dbReference type="ChEBI" id="CHEBI:57856"/>
        <dbReference type="ChEBI" id="CHEBI:59789"/>
        <dbReference type="ChEBI" id="CHEBI:156461"/>
        <dbReference type="ChEBI" id="CHEBI:172880"/>
    </reaction>
    <physiologicalReaction direction="left-to-right" evidence="6">
        <dbReference type="Rhea" id="RHEA:78472"/>
    </physiologicalReaction>
</comment>
<evidence type="ECO:0000256" key="5">
    <source>
        <dbReference type="ARBA" id="ARBA00048763"/>
    </source>
</evidence>
<dbReference type="AlphaFoldDB" id="A0A0A1UE66"/>
<evidence type="ECO:0000256" key="6">
    <source>
        <dbReference type="ARBA" id="ARBA00049075"/>
    </source>
</evidence>
<evidence type="ECO:0000256" key="4">
    <source>
        <dbReference type="ARBA" id="ARBA00048740"/>
    </source>
</evidence>
<name>A0A0A1UE66_ENTIV</name>
<accession>A0A0A1UE66</accession>
<dbReference type="PANTHER" id="PTHR14741">
    <property type="entry name" value="S-ADENOSYLMETHIONINE-DEPENDENT METHYLTRANSFERASE RELATED"/>
    <property type="match status" value="1"/>
</dbReference>
<dbReference type="RefSeq" id="XP_004261554.1">
    <property type="nucleotide sequence ID" value="XM_004261506.1"/>
</dbReference>
<comment type="catalytic activity">
    <reaction evidence="3">
        <text>a 5'-end (N(2),N(7)-dimethyl 5'-triphosphoguanosine)-ribonucleoside in snoRNA + S-adenosyl-L-methionine = a 5'-end (N(2),N(2),N(7)-trimethyl 5'-triphosphoguanosine)-ribonucleoside in snoRNA + S-adenosyl-L-homocysteine + H(+)</text>
        <dbReference type="Rhea" id="RHEA:78507"/>
        <dbReference type="Rhea" id="RHEA-COMP:19088"/>
        <dbReference type="Rhea" id="RHEA-COMP:19090"/>
        <dbReference type="ChEBI" id="CHEBI:15378"/>
        <dbReference type="ChEBI" id="CHEBI:57856"/>
        <dbReference type="ChEBI" id="CHEBI:59789"/>
        <dbReference type="ChEBI" id="CHEBI:167623"/>
        <dbReference type="ChEBI" id="CHEBI:172880"/>
    </reaction>
    <physiologicalReaction direction="left-to-right" evidence="3">
        <dbReference type="Rhea" id="RHEA:78508"/>
    </physiologicalReaction>
</comment>
<organism evidence="8 9">
    <name type="scientific">Entamoeba invadens IP1</name>
    <dbReference type="NCBI Taxonomy" id="370355"/>
    <lineage>
        <taxon>Eukaryota</taxon>
        <taxon>Amoebozoa</taxon>
        <taxon>Evosea</taxon>
        <taxon>Archamoebae</taxon>
        <taxon>Mastigamoebida</taxon>
        <taxon>Entamoebidae</taxon>
        <taxon>Entamoeba</taxon>
    </lineage>
</organism>
<evidence type="ECO:0000313" key="9">
    <source>
        <dbReference type="Proteomes" id="UP000014680"/>
    </source>
</evidence>
<dbReference type="GeneID" id="14893833"/>
<dbReference type="InterPro" id="IPR029063">
    <property type="entry name" value="SAM-dependent_MTases_sf"/>
</dbReference>
<dbReference type="GO" id="GO:0071164">
    <property type="term" value="F:RNA cap trimethylguanosine synthase activity"/>
    <property type="evidence" value="ECO:0007669"/>
    <property type="project" value="TreeGrafter"/>
</dbReference>
<dbReference type="EMBL" id="KB206169">
    <property type="protein sequence ID" value="ELP94783.1"/>
    <property type="molecule type" value="Genomic_DNA"/>
</dbReference>
<sequence>MGEERYYKQRYSLFSKYDEGILMDREAWYSVTPEDIARNEAIRVYTSLNFLQRRIKLLDLFCCVGGDSIQHATQNFSVTAVDIDKMKLEMLKHNAEIYEVEKSINCVCEDAFEFVEEMNTREYDVIIISPPWGGPGAFRNKQSLNSLFPGLKNLFCECVEKCTNVILHVPRQMEPENITREFNFPIEVVTYALGERDVMQSFITGALIIP</sequence>
<gene>
    <name evidence="8" type="ORF">EIN_246670</name>
</gene>
<evidence type="ECO:0000256" key="2">
    <source>
        <dbReference type="ARBA" id="ARBA00025783"/>
    </source>
</evidence>
<dbReference type="CDD" id="cd02440">
    <property type="entry name" value="AdoMet_MTases"/>
    <property type="match status" value="1"/>
</dbReference>
<protein>
    <recommendedName>
        <fullName evidence="1">Trimethylguanosine synthase</fullName>
    </recommendedName>
    <alternativeName>
        <fullName evidence="7">Cap-specific guanine-N(2) methyltransferase</fullName>
    </alternativeName>
</protein>
<dbReference type="Proteomes" id="UP000014680">
    <property type="component" value="Unassembled WGS sequence"/>
</dbReference>
<dbReference type="KEGG" id="eiv:EIN_246670"/>
<dbReference type="InterPro" id="IPR019012">
    <property type="entry name" value="RNA_cap_Gua-N2-MeTrfase"/>
</dbReference>
<dbReference type="GO" id="GO:0005634">
    <property type="term" value="C:nucleus"/>
    <property type="evidence" value="ECO:0007669"/>
    <property type="project" value="TreeGrafter"/>
</dbReference>
<comment type="similarity">
    <text evidence="2">Belongs to the methyltransferase superfamily. Trimethylguanosine synthase family.</text>
</comment>
<evidence type="ECO:0000313" key="8">
    <source>
        <dbReference type="EMBL" id="ELP94783.1"/>
    </source>
</evidence>
<evidence type="ECO:0000256" key="3">
    <source>
        <dbReference type="ARBA" id="ARBA00047418"/>
    </source>
</evidence>
<dbReference type="OrthoDB" id="194443at2759"/>
<evidence type="ECO:0000256" key="7">
    <source>
        <dbReference type="ARBA" id="ARBA00049790"/>
    </source>
</evidence>
<dbReference type="Gene3D" id="3.40.50.150">
    <property type="entry name" value="Vaccinia Virus protein VP39"/>
    <property type="match status" value="1"/>
</dbReference>
<dbReference type="VEuPathDB" id="AmoebaDB:EIN_246670"/>
<comment type="catalytic activity">
    <reaction evidence="4">
        <text>a 5'-end (N(7)-methyl 5'-triphosphoguanosine)-ribonucleoside in snoRNA + S-adenosyl-L-methionine = a 5'-end (N(2),N(7)-dimethyl 5'-triphosphoguanosine)-ribonucleoside in snoRNA + S-adenosyl-L-homocysteine + H(+)</text>
        <dbReference type="Rhea" id="RHEA:78475"/>
        <dbReference type="Rhea" id="RHEA-COMP:19086"/>
        <dbReference type="Rhea" id="RHEA-COMP:19088"/>
        <dbReference type="ChEBI" id="CHEBI:15378"/>
        <dbReference type="ChEBI" id="CHEBI:57856"/>
        <dbReference type="ChEBI" id="CHEBI:59789"/>
        <dbReference type="ChEBI" id="CHEBI:156461"/>
        <dbReference type="ChEBI" id="CHEBI:172880"/>
    </reaction>
    <physiologicalReaction direction="left-to-right" evidence="4">
        <dbReference type="Rhea" id="RHEA:78476"/>
    </physiologicalReaction>
</comment>
<reference evidence="8 9" key="1">
    <citation type="submission" date="2012-10" db="EMBL/GenBank/DDBJ databases">
        <authorList>
            <person name="Zafar N."/>
            <person name="Inman J."/>
            <person name="Hall N."/>
            <person name="Lorenzi H."/>
            <person name="Caler E."/>
        </authorList>
    </citation>
    <scope>NUCLEOTIDE SEQUENCE [LARGE SCALE GENOMIC DNA]</scope>
    <source>
        <strain evidence="8 9">IP1</strain>
    </source>
</reference>
<dbReference type="PANTHER" id="PTHR14741:SF32">
    <property type="entry name" value="TRIMETHYLGUANOSINE SYNTHASE"/>
    <property type="match status" value="1"/>
</dbReference>
<dbReference type="Pfam" id="PF09445">
    <property type="entry name" value="Methyltransf_15"/>
    <property type="match status" value="1"/>
</dbReference>
<dbReference type="SUPFAM" id="SSF53335">
    <property type="entry name" value="S-adenosyl-L-methionine-dependent methyltransferases"/>
    <property type="match status" value="1"/>
</dbReference>
<keyword evidence="9" id="KW-1185">Reference proteome</keyword>
<comment type="catalytic activity">
    <reaction evidence="5">
        <text>a 5'-end (N(2),N(7)-dimethyl 5'-triphosphoguanosine)-ribonucleoside in snRNA + S-adenosyl-L-methionine = a 5'-end (N(2),N(2),N(7)-trimethyl 5'-triphosphoguanosine)-ribonucleoside in snRNA + S-adenosyl-L-homocysteine + H(+)</text>
        <dbReference type="Rhea" id="RHEA:78479"/>
        <dbReference type="Rhea" id="RHEA-COMP:19087"/>
        <dbReference type="Rhea" id="RHEA-COMP:19089"/>
        <dbReference type="ChEBI" id="CHEBI:15378"/>
        <dbReference type="ChEBI" id="CHEBI:57856"/>
        <dbReference type="ChEBI" id="CHEBI:59789"/>
        <dbReference type="ChEBI" id="CHEBI:167623"/>
        <dbReference type="ChEBI" id="CHEBI:172880"/>
    </reaction>
    <physiologicalReaction direction="left-to-right" evidence="5">
        <dbReference type="Rhea" id="RHEA:78480"/>
    </physiologicalReaction>
</comment>
<evidence type="ECO:0000256" key="1">
    <source>
        <dbReference type="ARBA" id="ARBA00018517"/>
    </source>
</evidence>
<proteinExistence type="inferred from homology"/>